<dbReference type="Gene3D" id="3.90.79.10">
    <property type="entry name" value="Nucleoside Triphosphate Pyrophosphohydrolase"/>
    <property type="match status" value="1"/>
</dbReference>
<dbReference type="CDD" id="cd03424">
    <property type="entry name" value="NUDIX_ADPRase_Nudt5_UGPPase_Nudt14"/>
    <property type="match status" value="1"/>
</dbReference>
<dbReference type="GO" id="GO:0005829">
    <property type="term" value="C:cytosol"/>
    <property type="evidence" value="ECO:0007669"/>
    <property type="project" value="TreeGrafter"/>
</dbReference>
<comment type="caution">
    <text evidence="4">The sequence shown here is derived from an EMBL/GenBank/DDBJ whole genome shotgun (WGS) entry which is preliminary data.</text>
</comment>
<dbReference type="InterPro" id="IPR020084">
    <property type="entry name" value="NUDIX_hydrolase_CS"/>
</dbReference>
<keyword evidence="5" id="KW-1185">Reference proteome</keyword>
<dbReference type="EMBL" id="AZGB01000005">
    <property type="protein sequence ID" value="KRM07676.1"/>
    <property type="molecule type" value="Genomic_DNA"/>
</dbReference>
<dbReference type="PROSITE" id="PS00893">
    <property type="entry name" value="NUDIX_BOX"/>
    <property type="match status" value="1"/>
</dbReference>
<dbReference type="GO" id="GO:0006753">
    <property type="term" value="P:nucleoside phosphate metabolic process"/>
    <property type="evidence" value="ECO:0007669"/>
    <property type="project" value="TreeGrafter"/>
</dbReference>
<evidence type="ECO:0000256" key="2">
    <source>
        <dbReference type="ARBA" id="ARBA00022801"/>
    </source>
</evidence>
<comment type="cofactor">
    <cofactor evidence="1">
        <name>Mg(2+)</name>
        <dbReference type="ChEBI" id="CHEBI:18420"/>
    </cofactor>
</comment>
<evidence type="ECO:0000313" key="4">
    <source>
        <dbReference type="EMBL" id="KRM07676.1"/>
    </source>
</evidence>
<dbReference type="STRING" id="1423750.FC89_GL000116"/>
<evidence type="ECO:0000256" key="1">
    <source>
        <dbReference type="ARBA" id="ARBA00001946"/>
    </source>
</evidence>
<dbReference type="PROSITE" id="PS51462">
    <property type="entry name" value="NUDIX"/>
    <property type="match status" value="1"/>
</dbReference>
<dbReference type="RefSeq" id="WP_057870920.1">
    <property type="nucleotide sequence ID" value="NZ_AZGB01000005.1"/>
</dbReference>
<gene>
    <name evidence="4" type="ORF">FC89_GL000116</name>
</gene>
<dbReference type="GO" id="GO:0016787">
    <property type="term" value="F:hydrolase activity"/>
    <property type="evidence" value="ECO:0007669"/>
    <property type="project" value="UniProtKB-KW"/>
</dbReference>
<reference evidence="4 5" key="1">
    <citation type="journal article" date="2015" name="Genome Announc.">
        <title>Expanding the biotechnology potential of lactobacilli through comparative genomics of 213 strains and associated genera.</title>
        <authorList>
            <person name="Sun Z."/>
            <person name="Harris H.M."/>
            <person name="McCann A."/>
            <person name="Guo C."/>
            <person name="Argimon S."/>
            <person name="Zhang W."/>
            <person name="Yang X."/>
            <person name="Jeffery I.B."/>
            <person name="Cooney J.C."/>
            <person name="Kagawa T.F."/>
            <person name="Liu W."/>
            <person name="Song Y."/>
            <person name="Salvetti E."/>
            <person name="Wrobel A."/>
            <person name="Rasinkangas P."/>
            <person name="Parkhill J."/>
            <person name="Rea M.C."/>
            <person name="O'Sullivan O."/>
            <person name="Ritari J."/>
            <person name="Douillard F.P."/>
            <person name="Paul Ross R."/>
            <person name="Yang R."/>
            <person name="Briner A.E."/>
            <person name="Felis G.E."/>
            <person name="de Vos W.M."/>
            <person name="Barrangou R."/>
            <person name="Klaenhammer T.R."/>
            <person name="Caufield P.W."/>
            <person name="Cui Y."/>
            <person name="Zhang H."/>
            <person name="O'Toole P.W."/>
        </authorList>
    </citation>
    <scope>NUCLEOTIDE SEQUENCE [LARGE SCALE GENOMIC DNA]</scope>
    <source>
        <strain evidence="4 5">DSM 18630</strain>
    </source>
</reference>
<dbReference type="PATRIC" id="fig|1423750.3.peg.117"/>
<dbReference type="InterPro" id="IPR000086">
    <property type="entry name" value="NUDIX_hydrolase_dom"/>
</dbReference>
<dbReference type="OrthoDB" id="9806150at2"/>
<organism evidence="4 5">
    <name type="scientific">Liquorilactobacillus ghanensis DSM 18630</name>
    <dbReference type="NCBI Taxonomy" id="1423750"/>
    <lineage>
        <taxon>Bacteria</taxon>
        <taxon>Bacillati</taxon>
        <taxon>Bacillota</taxon>
        <taxon>Bacilli</taxon>
        <taxon>Lactobacillales</taxon>
        <taxon>Lactobacillaceae</taxon>
        <taxon>Liquorilactobacillus</taxon>
    </lineage>
</organism>
<dbReference type="Pfam" id="PF00293">
    <property type="entry name" value="NUDIX"/>
    <property type="match status" value="1"/>
</dbReference>
<dbReference type="AlphaFoldDB" id="A0A0R1W0B8"/>
<dbReference type="InterPro" id="IPR015797">
    <property type="entry name" value="NUDIX_hydrolase-like_dom_sf"/>
</dbReference>
<feature type="domain" description="Nudix hydrolase" evidence="3">
    <location>
        <begin position="39"/>
        <end position="171"/>
    </location>
</feature>
<accession>A0A0R1W0B8</accession>
<keyword evidence="2" id="KW-0378">Hydrolase</keyword>
<dbReference type="PANTHER" id="PTHR11839:SF18">
    <property type="entry name" value="NUDIX HYDROLASE DOMAIN-CONTAINING PROTEIN"/>
    <property type="match status" value="1"/>
</dbReference>
<dbReference type="FunFam" id="3.90.79.10:FF:000024">
    <property type="entry name" value="ADP-ribose pyrophosphatase"/>
    <property type="match status" value="1"/>
</dbReference>
<dbReference type="Proteomes" id="UP000051451">
    <property type="component" value="Unassembled WGS sequence"/>
</dbReference>
<name>A0A0R1W0B8_9LACO</name>
<dbReference type="PANTHER" id="PTHR11839">
    <property type="entry name" value="UDP/ADP-SUGAR PYROPHOSPHATASE"/>
    <property type="match status" value="1"/>
</dbReference>
<dbReference type="GO" id="GO:0019693">
    <property type="term" value="P:ribose phosphate metabolic process"/>
    <property type="evidence" value="ECO:0007669"/>
    <property type="project" value="TreeGrafter"/>
</dbReference>
<sequence>MKFAEKLLTTKSIYQGRIINLEEQTVELPNGQTAQREIVRHHGAVALLCLTAAKDKIILVRQWRQPINKTTLEIPAGKIEAAEEPLVTARRELNEETRLAAKQLEQIAVFYTSPGFADEKMYLYVAHDLRPVKNQLPQDDDEFLELVELTMEETDQAIAAGEICDSKTLMAIWYWKLLKTQTKG</sequence>
<proteinExistence type="predicted"/>
<evidence type="ECO:0000259" key="3">
    <source>
        <dbReference type="PROSITE" id="PS51462"/>
    </source>
</evidence>
<evidence type="ECO:0000313" key="5">
    <source>
        <dbReference type="Proteomes" id="UP000051451"/>
    </source>
</evidence>
<dbReference type="SUPFAM" id="SSF55811">
    <property type="entry name" value="Nudix"/>
    <property type="match status" value="1"/>
</dbReference>
<dbReference type="GeneID" id="98318180"/>
<protein>
    <submittedName>
        <fullName evidence="4">ADP-ribose pyrophosphatase</fullName>
    </submittedName>
</protein>